<reference evidence="1 2" key="1">
    <citation type="submission" date="2014-02" db="EMBL/GenBank/DDBJ databases">
        <title>The genome sequence of Colletotrichum nymphaeae SA-01.</title>
        <authorList>
            <person name="Baroncelli R."/>
            <person name="Thon M.R."/>
        </authorList>
    </citation>
    <scope>NUCLEOTIDE SEQUENCE [LARGE SCALE GENOMIC DNA]</scope>
    <source>
        <strain evidence="1 2">SA-01</strain>
    </source>
</reference>
<dbReference type="AlphaFoldDB" id="A0A135TPY5"/>
<proteinExistence type="predicted"/>
<dbReference type="EMBL" id="JEMN01001055">
    <property type="protein sequence ID" value="KXH50238.1"/>
    <property type="molecule type" value="Genomic_DNA"/>
</dbReference>
<evidence type="ECO:0000313" key="2">
    <source>
        <dbReference type="Proteomes" id="UP000070054"/>
    </source>
</evidence>
<dbReference type="OrthoDB" id="5413172at2759"/>
<keyword evidence="2" id="KW-1185">Reference proteome</keyword>
<gene>
    <name evidence="1" type="ORF">CNYM01_08919</name>
</gene>
<accession>A0A135TPY5</accession>
<evidence type="ECO:0000313" key="1">
    <source>
        <dbReference type="EMBL" id="KXH50238.1"/>
    </source>
</evidence>
<name>A0A135TPY5_9PEZI</name>
<protein>
    <submittedName>
        <fullName evidence="1">Uncharacterized protein</fullName>
    </submittedName>
</protein>
<sequence length="146" mass="17053">MKQDIPVVFIGLGRGRGISDIPPIFENTPYYVAACMDLTEVEEEYRYSPHNLVVILHNLHPRLRALLIGIAVDPSYTQPVERVWNEYVDKVLKLGKNDSRRWQENVCVSLPRTHFVDPQEPETWSEVRCTWQKEMFRQLDGAFLPK</sequence>
<dbReference type="Proteomes" id="UP000070054">
    <property type="component" value="Unassembled WGS sequence"/>
</dbReference>
<organism evidence="1 2">
    <name type="scientific">Colletotrichum nymphaeae SA-01</name>
    <dbReference type="NCBI Taxonomy" id="1460502"/>
    <lineage>
        <taxon>Eukaryota</taxon>
        <taxon>Fungi</taxon>
        <taxon>Dikarya</taxon>
        <taxon>Ascomycota</taxon>
        <taxon>Pezizomycotina</taxon>
        <taxon>Sordariomycetes</taxon>
        <taxon>Hypocreomycetidae</taxon>
        <taxon>Glomerellales</taxon>
        <taxon>Glomerellaceae</taxon>
        <taxon>Colletotrichum</taxon>
        <taxon>Colletotrichum acutatum species complex</taxon>
    </lineage>
</organism>
<comment type="caution">
    <text evidence="1">The sequence shown here is derived from an EMBL/GenBank/DDBJ whole genome shotgun (WGS) entry which is preliminary data.</text>
</comment>